<organism evidence="2 3">
    <name type="scientific">Dreissena polymorpha</name>
    <name type="common">Zebra mussel</name>
    <name type="synonym">Mytilus polymorpha</name>
    <dbReference type="NCBI Taxonomy" id="45954"/>
    <lineage>
        <taxon>Eukaryota</taxon>
        <taxon>Metazoa</taxon>
        <taxon>Spiralia</taxon>
        <taxon>Lophotrochozoa</taxon>
        <taxon>Mollusca</taxon>
        <taxon>Bivalvia</taxon>
        <taxon>Autobranchia</taxon>
        <taxon>Heteroconchia</taxon>
        <taxon>Euheterodonta</taxon>
        <taxon>Imparidentia</taxon>
        <taxon>Neoheterodontei</taxon>
        <taxon>Myida</taxon>
        <taxon>Dreissenoidea</taxon>
        <taxon>Dreissenidae</taxon>
        <taxon>Dreissena</taxon>
    </lineage>
</organism>
<accession>A0A9D4C681</accession>
<evidence type="ECO:0000313" key="2">
    <source>
        <dbReference type="EMBL" id="KAH3718211.1"/>
    </source>
</evidence>
<feature type="region of interest" description="Disordered" evidence="1">
    <location>
        <begin position="1"/>
        <end position="30"/>
    </location>
</feature>
<keyword evidence="3" id="KW-1185">Reference proteome</keyword>
<evidence type="ECO:0000313" key="3">
    <source>
        <dbReference type="Proteomes" id="UP000828390"/>
    </source>
</evidence>
<dbReference type="Proteomes" id="UP000828390">
    <property type="component" value="Unassembled WGS sequence"/>
</dbReference>
<dbReference type="AlphaFoldDB" id="A0A9D4C681"/>
<gene>
    <name evidence="2" type="ORF">DPMN_061010</name>
</gene>
<name>A0A9D4C681_DREPO</name>
<feature type="compositionally biased region" description="Basic and acidic residues" evidence="1">
    <location>
        <begin position="1"/>
        <end position="25"/>
    </location>
</feature>
<evidence type="ECO:0000256" key="1">
    <source>
        <dbReference type="SAM" id="MobiDB-lite"/>
    </source>
</evidence>
<reference evidence="2" key="1">
    <citation type="journal article" date="2019" name="bioRxiv">
        <title>The Genome of the Zebra Mussel, Dreissena polymorpha: A Resource for Invasive Species Research.</title>
        <authorList>
            <person name="McCartney M.A."/>
            <person name="Auch B."/>
            <person name="Kono T."/>
            <person name="Mallez S."/>
            <person name="Zhang Y."/>
            <person name="Obille A."/>
            <person name="Becker A."/>
            <person name="Abrahante J.E."/>
            <person name="Garbe J."/>
            <person name="Badalamenti J.P."/>
            <person name="Herman A."/>
            <person name="Mangelson H."/>
            <person name="Liachko I."/>
            <person name="Sullivan S."/>
            <person name="Sone E.D."/>
            <person name="Koren S."/>
            <person name="Silverstein K.A.T."/>
            <person name="Beckman K.B."/>
            <person name="Gohl D.M."/>
        </authorList>
    </citation>
    <scope>NUCLEOTIDE SEQUENCE</scope>
    <source>
        <strain evidence="2">Duluth1</strain>
        <tissue evidence="2">Whole animal</tissue>
    </source>
</reference>
<proteinExistence type="predicted"/>
<comment type="caution">
    <text evidence="2">The sequence shown here is derived from an EMBL/GenBank/DDBJ whole genome shotgun (WGS) entry which is preliminary data.</text>
</comment>
<sequence>MTVPLKDENKSLSDFNHHEDHDRTNKHVSVMASEPVDTDAFLPADDTKQSDKHHDTAETNLIPDNYKHLRLCARLKVDLPYRQRFIHSFWLFWTYIGLYRLGMDAGTNGAIHYRPTSDC</sequence>
<protein>
    <submittedName>
        <fullName evidence="2">Uncharacterized protein</fullName>
    </submittedName>
</protein>
<reference evidence="2" key="2">
    <citation type="submission" date="2020-11" db="EMBL/GenBank/DDBJ databases">
        <authorList>
            <person name="McCartney M.A."/>
            <person name="Auch B."/>
            <person name="Kono T."/>
            <person name="Mallez S."/>
            <person name="Becker A."/>
            <person name="Gohl D.M."/>
            <person name="Silverstein K.A.T."/>
            <person name="Koren S."/>
            <person name="Bechman K.B."/>
            <person name="Herman A."/>
            <person name="Abrahante J.E."/>
            <person name="Garbe J."/>
        </authorList>
    </citation>
    <scope>NUCLEOTIDE SEQUENCE</scope>
    <source>
        <strain evidence="2">Duluth1</strain>
        <tissue evidence="2">Whole animal</tissue>
    </source>
</reference>
<dbReference type="EMBL" id="JAIWYP010000013">
    <property type="protein sequence ID" value="KAH3718211.1"/>
    <property type="molecule type" value="Genomic_DNA"/>
</dbReference>